<gene>
    <name evidence="1" type="ORF">SAMN05444695_12313</name>
</gene>
<organism evidence="1 2">
    <name type="scientific">Rhodococcus triatomae</name>
    <dbReference type="NCBI Taxonomy" id="300028"/>
    <lineage>
        <taxon>Bacteria</taxon>
        <taxon>Bacillati</taxon>
        <taxon>Actinomycetota</taxon>
        <taxon>Actinomycetes</taxon>
        <taxon>Mycobacteriales</taxon>
        <taxon>Nocardiaceae</taxon>
        <taxon>Rhodococcus</taxon>
    </lineage>
</organism>
<dbReference type="Pfam" id="PF14281">
    <property type="entry name" value="PDDEXK_4"/>
    <property type="match status" value="1"/>
</dbReference>
<dbReference type="AlphaFoldDB" id="A0A1G8SPU6"/>
<reference evidence="1 2" key="1">
    <citation type="submission" date="2016-10" db="EMBL/GenBank/DDBJ databases">
        <authorList>
            <person name="de Groot N.N."/>
        </authorList>
    </citation>
    <scope>NUCLEOTIDE SEQUENCE [LARGE SCALE GENOMIC DNA]</scope>
    <source>
        <strain evidence="1 2">DSM 44892</strain>
    </source>
</reference>
<evidence type="ECO:0000313" key="1">
    <source>
        <dbReference type="EMBL" id="SDJ31173.1"/>
    </source>
</evidence>
<protein>
    <submittedName>
        <fullName evidence="1">PD-(D/E)XK nuclease superfamily protein</fullName>
    </submittedName>
</protein>
<accession>A0A1G8SPU6</accession>
<dbReference type="InterPro" id="IPR029470">
    <property type="entry name" value="PDDEXK_4"/>
</dbReference>
<dbReference type="RefSeq" id="WP_139183368.1">
    <property type="nucleotide sequence ID" value="NZ_CP048813.1"/>
</dbReference>
<evidence type="ECO:0000313" key="2">
    <source>
        <dbReference type="Proteomes" id="UP000183263"/>
    </source>
</evidence>
<dbReference type="EMBL" id="FNDN01000023">
    <property type="protein sequence ID" value="SDJ31173.1"/>
    <property type="molecule type" value="Genomic_DNA"/>
</dbReference>
<sequence length="358" mass="40241">MAMSLSDNALRLVRSPLFQLSTAGQELFHTNMLYWLIRTHPRTAHELTEFCFGVGVRQLGPNSPDVRREWKHVDLFVDGGPNHHALALENKLLAVPDSRQLVGYHLSISSQELRSESTEYVLLALIPPYAGLPSPWRLVSYDAFPAPLIRVADELRRQGHAFDGELVAQYAALVQMLVRVRDEYAPTDLSESPVLLPSDLRKELTDARLLSLVEKLRMSRVAARILSEISQRHPVKATLSNTHGIVECFLPHKSGSRVGWQYQSGQFRLVVIAGHVPREPRDAPVRERIGGMFPGYFDFTRLGEGHLASTCKSKLKWLGYGRHFVYQYRLVDPSASLDDLVALGVTATEWAQETLEAS</sequence>
<dbReference type="Proteomes" id="UP000183263">
    <property type="component" value="Unassembled WGS sequence"/>
</dbReference>
<proteinExistence type="predicted"/>
<name>A0A1G8SPU6_9NOCA</name>
<keyword evidence="2" id="KW-1185">Reference proteome</keyword>
<dbReference type="OrthoDB" id="4037078at2"/>